<evidence type="ECO:0000313" key="1">
    <source>
        <dbReference type="EMBL" id="MBO8414014.1"/>
    </source>
</evidence>
<dbReference type="AlphaFoldDB" id="A0A9D9D8K8"/>
<dbReference type="Proteomes" id="UP000823629">
    <property type="component" value="Unassembled WGS sequence"/>
</dbReference>
<name>A0A9D9D8K8_9BACL</name>
<sequence length="271" mass="31797">MEKREIGLQDTLTLTRTSFYKTIQVKRVLICFHGFMTSSWHDCTAFKKYFDSINDNPNFEVELVNLYTWGDKSTYSSKNFYKLAYEAVKKHIDKGEIVYLLSYSFSADLAARLTCEFPQIEKLCLISPTTYIVKTKLLASYISMAVKNLKLRLKYKRKAKKIIQKTKMDGIVRLAINIAKSIVKNRKYLKYVNCKVFMCKGNKDEFSISQTFHYISRKSKNAIIMSKTYPDENHVMFCTLEHGLRVFQDVLRFTFHMKKVMEVEEGSEEEK</sequence>
<dbReference type="InterPro" id="IPR029058">
    <property type="entry name" value="AB_hydrolase_fold"/>
</dbReference>
<accession>A0A9D9D8K8</accession>
<dbReference type="SUPFAM" id="SSF53474">
    <property type="entry name" value="alpha/beta-Hydrolases"/>
    <property type="match status" value="1"/>
</dbReference>
<dbReference type="EMBL" id="JADING010000020">
    <property type="protein sequence ID" value="MBO8414014.1"/>
    <property type="molecule type" value="Genomic_DNA"/>
</dbReference>
<evidence type="ECO:0000313" key="2">
    <source>
        <dbReference type="Proteomes" id="UP000823629"/>
    </source>
</evidence>
<protein>
    <submittedName>
        <fullName evidence="1">Uncharacterized protein</fullName>
    </submittedName>
</protein>
<organism evidence="1 2">
    <name type="scientific">Candidatus Scatoplasma merdavium</name>
    <dbReference type="NCBI Taxonomy" id="2840932"/>
    <lineage>
        <taxon>Bacteria</taxon>
        <taxon>Bacillati</taxon>
        <taxon>Bacillota</taxon>
        <taxon>Bacilli</taxon>
        <taxon>Bacillales</taxon>
        <taxon>Candidatus Scatoplasma</taxon>
    </lineage>
</organism>
<reference evidence="1" key="1">
    <citation type="submission" date="2020-10" db="EMBL/GenBank/DDBJ databases">
        <authorList>
            <person name="Gilroy R."/>
        </authorList>
    </citation>
    <scope>NUCLEOTIDE SEQUENCE</scope>
    <source>
        <strain evidence="1">1748</strain>
    </source>
</reference>
<proteinExistence type="predicted"/>
<gene>
    <name evidence="1" type="ORF">IAC78_00830</name>
</gene>
<comment type="caution">
    <text evidence="1">The sequence shown here is derived from an EMBL/GenBank/DDBJ whole genome shotgun (WGS) entry which is preliminary data.</text>
</comment>
<reference evidence="1" key="2">
    <citation type="journal article" date="2021" name="PeerJ">
        <title>Extensive microbial diversity within the chicken gut microbiome revealed by metagenomics and culture.</title>
        <authorList>
            <person name="Gilroy R."/>
            <person name="Ravi A."/>
            <person name="Getino M."/>
            <person name="Pursley I."/>
            <person name="Horton D.L."/>
            <person name="Alikhan N.F."/>
            <person name="Baker D."/>
            <person name="Gharbi K."/>
            <person name="Hall N."/>
            <person name="Watson M."/>
            <person name="Adriaenssens E.M."/>
            <person name="Foster-Nyarko E."/>
            <person name="Jarju S."/>
            <person name="Secka A."/>
            <person name="Antonio M."/>
            <person name="Oren A."/>
            <person name="Chaudhuri R.R."/>
            <person name="La Ragione R."/>
            <person name="Hildebrand F."/>
            <person name="Pallen M.J."/>
        </authorList>
    </citation>
    <scope>NUCLEOTIDE SEQUENCE</scope>
    <source>
        <strain evidence="1">1748</strain>
    </source>
</reference>
<dbReference type="Gene3D" id="3.40.50.1820">
    <property type="entry name" value="alpha/beta hydrolase"/>
    <property type="match status" value="1"/>
</dbReference>